<proteinExistence type="predicted"/>
<keyword evidence="1" id="KW-0732">Signal</keyword>
<dbReference type="EMBL" id="JADJMH010000001">
    <property type="protein sequence ID" value="MBK7673651.1"/>
    <property type="molecule type" value="Genomic_DNA"/>
</dbReference>
<comment type="caution">
    <text evidence="2">The sequence shown here is derived from an EMBL/GenBank/DDBJ whole genome shotgun (WGS) entry which is preliminary data.</text>
</comment>
<accession>A0A935PXA8</accession>
<sequence>MTLRNAIALLVSFCILFAPAVGNAALVAAASAHHEVQEVISQVPDCHEAVPPSHGHERPPMSPAESDNACQKALHACCIGVAAALPVQALVHAFHDASEQISFVPTLRLLFRTESIYRPPRLNS</sequence>
<feature type="signal peptide" evidence="1">
    <location>
        <begin position="1"/>
        <end position="24"/>
    </location>
</feature>
<feature type="chain" id="PRO_5037527963" description="CopL family metal-binding regulatory protein" evidence="1">
    <location>
        <begin position="25"/>
        <end position="124"/>
    </location>
</feature>
<organism evidence="2 3">
    <name type="scientific">Candidatus Accumulibacter proximus</name>
    <dbReference type="NCBI Taxonomy" id="2954385"/>
    <lineage>
        <taxon>Bacteria</taxon>
        <taxon>Pseudomonadati</taxon>
        <taxon>Pseudomonadota</taxon>
        <taxon>Betaproteobacteria</taxon>
        <taxon>Candidatus Accumulibacter</taxon>
    </lineage>
</organism>
<name>A0A935PXA8_9PROT</name>
<protein>
    <recommendedName>
        <fullName evidence="4">CopL family metal-binding regulatory protein</fullName>
    </recommendedName>
</protein>
<dbReference type="Proteomes" id="UP000697998">
    <property type="component" value="Unassembled WGS sequence"/>
</dbReference>
<reference evidence="2 3" key="1">
    <citation type="submission" date="2020-10" db="EMBL/GenBank/DDBJ databases">
        <title>Connecting structure to function with the recovery of over 1000 high-quality activated sludge metagenome-assembled genomes encoding full-length rRNA genes using long-read sequencing.</title>
        <authorList>
            <person name="Singleton C.M."/>
            <person name="Petriglieri F."/>
            <person name="Kristensen J.M."/>
            <person name="Kirkegaard R.H."/>
            <person name="Michaelsen T.Y."/>
            <person name="Andersen M.H."/>
            <person name="Karst S.M."/>
            <person name="Dueholm M.S."/>
            <person name="Nielsen P.H."/>
            <person name="Albertsen M."/>
        </authorList>
    </citation>
    <scope>NUCLEOTIDE SEQUENCE [LARGE SCALE GENOMIC DNA]</scope>
    <source>
        <strain evidence="2">EsbW_18-Q3-R4-48_BATAC.285</strain>
    </source>
</reference>
<dbReference type="AlphaFoldDB" id="A0A935PXA8"/>
<evidence type="ECO:0000256" key="1">
    <source>
        <dbReference type="SAM" id="SignalP"/>
    </source>
</evidence>
<evidence type="ECO:0000313" key="2">
    <source>
        <dbReference type="EMBL" id="MBK7673651.1"/>
    </source>
</evidence>
<gene>
    <name evidence="2" type="ORF">IPJ27_02160</name>
</gene>
<evidence type="ECO:0008006" key="4">
    <source>
        <dbReference type="Google" id="ProtNLM"/>
    </source>
</evidence>
<evidence type="ECO:0000313" key="3">
    <source>
        <dbReference type="Proteomes" id="UP000697998"/>
    </source>
</evidence>